<dbReference type="HOGENOM" id="CLU_014325_0_0_9"/>
<evidence type="ECO:0000256" key="2">
    <source>
        <dbReference type="SAM" id="SignalP"/>
    </source>
</evidence>
<sequence>MANQPKKYTKFVAAAATATLVASAIVPVASAAGFSDVADTNSHAVNINALAEAGIIGGYQDGTFKPNQELTRGQVVKMLGKWVEKQGFEIPADYATKARFTDLAADAKDQELVKYAALVFDTGVFAGSNGALNAGGKITRENMALVLDRAFKAINDTTLVEVAAEIEDIKVADLNTAKAEAREAIQALRNLGISGVENFMPKNSVTRGQFASFLNKTIQTEVAPVELTVKEAVAVDTNTVSVTLSDDTKHTVKLEKALEANKATEIKFTIDEKEYTAEVTYVLEVKSAVAVDATTLEVVLSDDTKHTVKLEKALEANKATEVTFSINGVEFKATVTHVVHDLTVSSVKAINANELLVTFSKEVLEASVEVPGNFEVLVNNGAALSLDEGSVTLQDDKKSVIITLPTPLVNKDVYKVNVAKSSILAADYSEVLKFAGENQTFSDVAAPVLVSAKYNGSAVEFTFNKPLDLEANTIVKIDGKSYVLTNASSAGKYVYTATVALTAGEYNYVITGATDTAGNEAGTLTGKVTVSTDKTAPKFVGVKAINSNTFEVSYDEAISATDLGTYTVKKGSQLLTVDVAAKATDAKVVVVTVTSTDENNALYGKNETSIDLSFEVTGYKDNAALVGDKVTGKVTLTTDTKAPAMLAKNLNTLNAENTSYTVVFDEALDSTVDKSKLTLKKSGIIQPSVITDSTAVDNKDLDVVFGSALASGSYTLEFAEGAVKDANGNKNKAFTVEFTVGTAAEYLTTTSVTEGTNNNTFVIDFDAEMTDAATNTSNYKLDGLELPAGSKLEFYGDKTQVLLTLPTSFAVKADAPYTLTIGKTVTTKSGSIVAADVNGKVFTTSIDLVDNVAPELATAKFVTTSGSDLTTQIELTFTEALNELAEDAIKDDLIVTVGGNEYAVTASTVVTDGGKVVTITVPTLNINQATTVSIVPEGEDNTSLAIIDDSEGANKVKVTSISVTK</sequence>
<feature type="domain" description="SLH" evidence="3">
    <location>
        <begin position="30"/>
        <end position="93"/>
    </location>
</feature>
<dbReference type="Gene3D" id="2.60.40.1220">
    <property type="match status" value="4"/>
</dbReference>
<evidence type="ECO:0000313" key="5">
    <source>
        <dbReference type="Proteomes" id="UP000006691"/>
    </source>
</evidence>
<organism evidence="4 5">
    <name type="scientific">Solibacillus silvestris (strain StLB046)</name>
    <name type="common">Bacillus silvestris</name>
    <dbReference type="NCBI Taxonomy" id="1002809"/>
    <lineage>
        <taxon>Bacteria</taxon>
        <taxon>Bacillati</taxon>
        <taxon>Bacillota</taxon>
        <taxon>Bacilli</taxon>
        <taxon>Bacillales</taxon>
        <taxon>Caryophanaceae</taxon>
        <taxon>Solibacillus</taxon>
    </lineage>
</organism>
<protein>
    <recommendedName>
        <fullName evidence="3">SLH domain-containing protein</fullName>
    </recommendedName>
</protein>
<dbReference type="RefSeq" id="WP_014824689.1">
    <property type="nucleotide sequence ID" value="NC_018065.1"/>
</dbReference>
<name>F2F3U9_SOLSS</name>
<feature type="domain" description="SLH" evidence="3">
    <location>
        <begin position="168"/>
        <end position="228"/>
    </location>
</feature>
<dbReference type="KEGG" id="siv:SSIL_3324"/>
<dbReference type="PATRIC" id="fig|1002809.3.peg.3362"/>
<evidence type="ECO:0000256" key="1">
    <source>
        <dbReference type="ARBA" id="ARBA00022729"/>
    </source>
</evidence>
<proteinExistence type="predicted"/>
<dbReference type="Pfam" id="PF00395">
    <property type="entry name" value="SLH"/>
    <property type="match status" value="1"/>
</dbReference>
<evidence type="ECO:0000313" key="4">
    <source>
        <dbReference type="EMBL" id="BAK17747.1"/>
    </source>
</evidence>
<dbReference type="PROSITE" id="PS51272">
    <property type="entry name" value="SLH"/>
    <property type="match status" value="2"/>
</dbReference>
<dbReference type="InterPro" id="IPR001119">
    <property type="entry name" value="SLH_dom"/>
</dbReference>
<feature type="chain" id="PRO_5003276937" description="SLH domain-containing protein" evidence="2">
    <location>
        <begin position="32"/>
        <end position="965"/>
    </location>
</feature>
<dbReference type="STRING" id="1002809.SSIL_3324"/>
<accession>F2F3U9</accession>
<feature type="signal peptide" evidence="2">
    <location>
        <begin position="1"/>
        <end position="31"/>
    </location>
</feature>
<gene>
    <name evidence="4" type="ordered locus">SSIL_3324</name>
</gene>
<dbReference type="EMBL" id="AP012157">
    <property type="protein sequence ID" value="BAK17747.1"/>
    <property type="molecule type" value="Genomic_DNA"/>
</dbReference>
<reference evidence="5" key="1">
    <citation type="submission" date="2011-04" db="EMBL/GenBank/DDBJ databases">
        <title>Genome sequence of Solibacillus silvestris StLB046.</title>
        <authorList>
            <person name="Morohoshi T."/>
            <person name="Someya N."/>
            <person name="Ikeda T."/>
        </authorList>
    </citation>
    <scope>NUCLEOTIDE SEQUENCE [LARGE SCALE GENOMIC DNA]</scope>
    <source>
        <strain evidence="5">StLB046</strain>
    </source>
</reference>
<dbReference type="eggNOG" id="COG2755">
    <property type="taxonomic scope" value="Bacteria"/>
</dbReference>
<evidence type="ECO:0000259" key="3">
    <source>
        <dbReference type="PROSITE" id="PS51272"/>
    </source>
</evidence>
<keyword evidence="1 2" id="KW-0732">Signal</keyword>
<dbReference type="AlphaFoldDB" id="F2F3U9"/>
<keyword evidence="5" id="KW-1185">Reference proteome</keyword>
<dbReference type="InterPro" id="IPR014755">
    <property type="entry name" value="Cu-Rt/internalin_Ig-like"/>
</dbReference>
<reference evidence="4 5" key="2">
    <citation type="journal article" date="2012" name="J. Biosci. Bioeng.">
        <title>Complete genome sequence and characterization of the N-acylhomoserine lactone-degrading gene of the potato leaf-associated Solibacillus silvestris.</title>
        <authorList>
            <person name="Morohoshi T."/>
            <person name="Tominaga Y."/>
            <person name="Someya N."/>
            <person name="Ikeda T."/>
        </authorList>
    </citation>
    <scope>NUCLEOTIDE SEQUENCE [LARGE SCALE GENOMIC DNA]</scope>
    <source>
        <strain evidence="4 5">StLB046</strain>
    </source>
</reference>
<dbReference type="Proteomes" id="UP000006691">
    <property type="component" value="Chromosome"/>
</dbReference>